<reference evidence="1 2" key="1">
    <citation type="submission" date="2020-10" db="EMBL/GenBank/DDBJ databases">
        <title>ChiBAC.</title>
        <authorList>
            <person name="Zenner C."/>
            <person name="Hitch T.C.A."/>
            <person name="Clavel T."/>
        </authorList>
    </citation>
    <scope>NUCLEOTIDE SEQUENCE [LARGE SCALE GENOMIC DNA]</scope>
    <source>
        <strain evidence="1 2">DSM 109015</strain>
    </source>
</reference>
<sequence>MGLDYNSTRIFAMTLGRRAIDDVRRDGLRQLRNYVDMCAFLAKDPLARTFFDYAQTVLEQPDPPYYIMTQRLIRTVSENTLCTLGVNFGFGCMLYGSEKLAEAARQGLPAAWLTFSTSDDPELATEIEKAESSGSYFWCLYLKGPLSTALTELITRHPQSVFHLVIEPEYLTKSGAAELGKLPNVMPSVYLKSPSLTPAAREAFTFLSEHHTLQAAFLHLDASQLEEAFQSAWLEELARYTPACIFSRKAGMPEDASEDLRRRIWNDRLKADGQLFLIDLESDLAVISSHMPMQVSTRVRPIISPDMPMYH</sequence>
<dbReference type="EMBL" id="JADCKC010000001">
    <property type="protein sequence ID" value="MBE5036580.1"/>
    <property type="molecule type" value="Genomic_DNA"/>
</dbReference>
<proteinExistence type="predicted"/>
<evidence type="ECO:0000313" key="2">
    <source>
        <dbReference type="Proteomes" id="UP000768567"/>
    </source>
</evidence>
<name>A0ABR9R181_9FIRM</name>
<protein>
    <submittedName>
        <fullName evidence="1">Uncharacterized protein</fullName>
    </submittedName>
</protein>
<organism evidence="1 2">
    <name type="scientific">Gemmiger gallinarum</name>
    <dbReference type="NCBI Taxonomy" id="2779354"/>
    <lineage>
        <taxon>Bacteria</taxon>
        <taxon>Bacillati</taxon>
        <taxon>Bacillota</taxon>
        <taxon>Clostridia</taxon>
        <taxon>Eubacteriales</taxon>
        <taxon>Gemmiger</taxon>
    </lineage>
</organism>
<dbReference type="RefSeq" id="WP_193499879.1">
    <property type="nucleotide sequence ID" value="NZ_JADCKC010000001.1"/>
</dbReference>
<dbReference type="Proteomes" id="UP000768567">
    <property type="component" value="Unassembled WGS sequence"/>
</dbReference>
<comment type="caution">
    <text evidence="1">The sequence shown here is derived from an EMBL/GenBank/DDBJ whole genome shotgun (WGS) entry which is preliminary data.</text>
</comment>
<evidence type="ECO:0000313" key="1">
    <source>
        <dbReference type="EMBL" id="MBE5036580.1"/>
    </source>
</evidence>
<keyword evidence="2" id="KW-1185">Reference proteome</keyword>
<gene>
    <name evidence="1" type="ORF">INF35_02085</name>
</gene>
<accession>A0ABR9R181</accession>